<organism evidence="1 2">
    <name type="scientific">Oceanobacillus neutriphilus</name>
    <dbReference type="NCBI Taxonomy" id="531815"/>
    <lineage>
        <taxon>Bacteria</taxon>
        <taxon>Bacillati</taxon>
        <taxon>Bacillota</taxon>
        <taxon>Bacilli</taxon>
        <taxon>Bacillales</taxon>
        <taxon>Bacillaceae</taxon>
        <taxon>Oceanobacillus</taxon>
    </lineage>
</organism>
<evidence type="ECO:0000313" key="2">
    <source>
        <dbReference type="Proteomes" id="UP000641206"/>
    </source>
</evidence>
<gene>
    <name evidence="1" type="ORF">GCM10011346_17270</name>
</gene>
<evidence type="ECO:0008006" key="3">
    <source>
        <dbReference type="Google" id="ProtNLM"/>
    </source>
</evidence>
<dbReference type="RefSeq" id="WP_188734041.1">
    <property type="nucleotide sequence ID" value="NZ_BMLW01000004.1"/>
</dbReference>
<dbReference type="InterPro" id="IPR036291">
    <property type="entry name" value="NAD(P)-bd_dom_sf"/>
</dbReference>
<dbReference type="InterPro" id="IPR002347">
    <property type="entry name" value="SDR_fam"/>
</dbReference>
<comment type="caution">
    <text evidence="1">The sequence shown here is derived from an EMBL/GenBank/DDBJ whole genome shotgun (WGS) entry which is preliminary data.</text>
</comment>
<dbReference type="Proteomes" id="UP000641206">
    <property type="component" value="Unassembled WGS sequence"/>
</dbReference>
<dbReference type="PRINTS" id="PR00081">
    <property type="entry name" value="GDHRDH"/>
</dbReference>
<accession>A0ABQ2NTE8</accession>
<keyword evidence="2" id="KW-1185">Reference proteome</keyword>
<proteinExistence type="predicted"/>
<dbReference type="EMBL" id="BMLW01000004">
    <property type="protein sequence ID" value="GGP10184.1"/>
    <property type="molecule type" value="Genomic_DNA"/>
</dbReference>
<evidence type="ECO:0000313" key="1">
    <source>
        <dbReference type="EMBL" id="GGP10184.1"/>
    </source>
</evidence>
<protein>
    <recommendedName>
        <fullName evidence="3">SDR family NAD(P)-dependent oxidoreductase</fullName>
    </recommendedName>
</protein>
<dbReference type="SUPFAM" id="SSF51735">
    <property type="entry name" value="NAD(P)-binding Rossmann-fold domains"/>
    <property type="match status" value="1"/>
</dbReference>
<reference evidence="2" key="1">
    <citation type="journal article" date="2019" name="Int. J. Syst. Evol. Microbiol.">
        <title>The Global Catalogue of Microorganisms (GCM) 10K type strain sequencing project: providing services to taxonomists for standard genome sequencing and annotation.</title>
        <authorList>
            <consortium name="The Broad Institute Genomics Platform"/>
            <consortium name="The Broad Institute Genome Sequencing Center for Infectious Disease"/>
            <person name="Wu L."/>
            <person name="Ma J."/>
        </authorList>
    </citation>
    <scope>NUCLEOTIDE SEQUENCE [LARGE SCALE GENOMIC DNA]</scope>
    <source>
        <strain evidence="2">CGMCC 1.7693</strain>
    </source>
</reference>
<sequence>MANNWLDIENKVVIVTGGSSGIGRQVDKSIKTLMKGRLYHKWVKKMKGHKFIFEASPTMGIRITFHYQNPDYIVLRNVGNHDITLSNP</sequence>
<name>A0ABQ2NTE8_9BACI</name>